<dbReference type="AlphaFoldDB" id="A0AAV6YW44"/>
<dbReference type="EMBL" id="WNYA01007220">
    <property type="protein sequence ID" value="KAG8541542.1"/>
    <property type="molecule type" value="Genomic_DNA"/>
</dbReference>
<evidence type="ECO:0000313" key="2">
    <source>
        <dbReference type="Proteomes" id="UP000824782"/>
    </source>
</evidence>
<proteinExistence type="predicted"/>
<dbReference type="Proteomes" id="UP000824782">
    <property type="component" value="Unassembled WGS sequence"/>
</dbReference>
<evidence type="ECO:0000313" key="1">
    <source>
        <dbReference type="EMBL" id="KAG8541542.1"/>
    </source>
</evidence>
<name>A0AAV6YW44_ENGPU</name>
<reference evidence="1" key="1">
    <citation type="thesis" date="2020" institute="ProQuest LLC" country="789 East Eisenhower Parkway, Ann Arbor, MI, USA">
        <title>Comparative Genomics and Chromosome Evolution.</title>
        <authorList>
            <person name="Mudd A.B."/>
        </authorList>
    </citation>
    <scope>NUCLEOTIDE SEQUENCE</scope>
    <source>
        <strain evidence="1">237g6f4</strain>
        <tissue evidence="1">Blood</tissue>
    </source>
</reference>
<keyword evidence="2" id="KW-1185">Reference proteome</keyword>
<comment type="caution">
    <text evidence="1">The sequence shown here is derived from an EMBL/GenBank/DDBJ whole genome shotgun (WGS) entry which is preliminary data.</text>
</comment>
<accession>A0AAV6YW44</accession>
<sequence length="90" mass="10088">MVHITQFITRNHRGLSKTVPVPRCPRWLGDCPGLPQFVLFYCSCTLPLQSGARRRQGQLSATSSHVGFSLAHHCQAPPPLYSHIQRPGRK</sequence>
<protein>
    <submittedName>
        <fullName evidence="1">Uncharacterized protein</fullName>
    </submittedName>
</protein>
<organism evidence="1 2">
    <name type="scientific">Engystomops pustulosus</name>
    <name type="common">Tungara frog</name>
    <name type="synonym">Physalaemus pustulosus</name>
    <dbReference type="NCBI Taxonomy" id="76066"/>
    <lineage>
        <taxon>Eukaryota</taxon>
        <taxon>Metazoa</taxon>
        <taxon>Chordata</taxon>
        <taxon>Craniata</taxon>
        <taxon>Vertebrata</taxon>
        <taxon>Euteleostomi</taxon>
        <taxon>Amphibia</taxon>
        <taxon>Batrachia</taxon>
        <taxon>Anura</taxon>
        <taxon>Neobatrachia</taxon>
        <taxon>Hyloidea</taxon>
        <taxon>Leptodactylidae</taxon>
        <taxon>Leiuperinae</taxon>
        <taxon>Engystomops</taxon>
    </lineage>
</organism>
<gene>
    <name evidence="1" type="ORF">GDO81_028750</name>
</gene>